<dbReference type="EMBL" id="LSSK01001372">
    <property type="protein sequence ID" value="OMH79896.1"/>
    <property type="molecule type" value="Genomic_DNA"/>
</dbReference>
<proteinExistence type="predicted"/>
<reference evidence="2" key="1">
    <citation type="submission" date="2017-01" db="EMBL/GenBank/DDBJ databases">
        <authorList>
            <person name="Wang Y."/>
            <person name="White M."/>
            <person name="Kvist S."/>
            <person name="Moncalvo J.-M."/>
        </authorList>
    </citation>
    <scope>NUCLEOTIDE SEQUENCE [LARGE SCALE GENOMIC DNA]</scope>
    <source>
        <strain evidence="2">COL-18-3</strain>
    </source>
</reference>
<organism evidence="1 2">
    <name type="scientific">Zancudomyces culisetae</name>
    <name type="common">Gut fungus</name>
    <name type="synonym">Smittium culisetae</name>
    <dbReference type="NCBI Taxonomy" id="1213189"/>
    <lineage>
        <taxon>Eukaryota</taxon>
        <taxon>Fungi</taxon>
        <taxon>Fungi incertae sedis</taxon>
        <taxon>Zoopagomycota</taxon>
        <taxon>Kickxellomycotina</taxon>
        <taxon>Harpellomycetes</taxon>
        <taxon>Harpellales</taxon>
        <taxon>Legeriomycetaceae</taxon>
        <taxon>Zancudomyces</taxon>
    </lineage>
</organism>
<dbReference type="Proteomes" id="UP000188320">
    <property type="component" value="Unassembled WGS sequence"/>
</dbReference>
<evidence type="ECO:0000313" key="1">
    <source>
        <dbReference type="EMBL" id="OMH79896.1"/>
    </source>
</evidence>
<evidence type="ECO:0000313" key="2">
    <source>
        <dbReference type="Proteomes" id="UP000188320"/>
    </source>
</evidence>
<name>A0A1R1PG09_ZANCU</name>
<dbReference type="AlphaFoldDB" id="A0A1R1PG09"/>
<sequence>MPKVLINKEHTNVLIKEVVAKKRFELGTQNTCIKARPYSTVPKSQSHEYYQSHVRLQEETQILKDACDEPPKNVPFMSKNKSSHGRLDRDLETIKRYIYSGSSMNNGEFGQDRGITTEKHTAGDMHTKRTITGELPIEIHREELELGYHNLVYLLDPKLRKKNNKTNLTNSKDGDKSDNIIKLLKQLGDVNNDLETAVSVLESA</sequence>
<accession>A0A1R1PG09</accession>
<protein>
    <submittedName>
        <fullName evidence="1">Uncharacterized protein</fullName>
    </submittedName>
</protein>
<keyword evidence="2" id="KW-1185">Reference proteome</keyword>
<comment type="caution">
    <text evidence="1">The sequence shown here is derived from an EMBL/GenBank/DDBJ whole genome shotgun (WGS) entry which is preliminary data.</text>
</comment>
<gene>
    <name evidence="1" type="ORF">AX774_g6676</name>
</gene>